<evidence type="ECO:0000313" key="2">
    <source>
        <dbReference type="EMBL" id="MDX6184729.1"/>
    </source>
</evidence>
<dbReference type="Proteomes" id="UP001278738">
    <property type="component" value="Unassembled WGS sequence"/>
</dbReference>
<evidence type="ECO:0000313" key="1">
    <source>
        <dbReference type="EMBL" id="MDX6181128.1"/>
    </source>
</evidence>
<evidence type="ECO:0000313" key="3">
    <source>
        <dbReference type="Proteomes" id="UP001270053"/>
    </source>
</evidence>
<organism evidence="2 3">
    <name type="scientific">Flavobacterium flavipigmentatum</name>
    <dbReference type="NCBI Taxonomy" id="2893884"/>
    <lineage>
        <taxon>Bacteria</taxon>
        <taxon>Pseudomonadati</taxon>
        <taxon>Bacteroidota</taxon>
        <taxon>Flavobacteriia</taxon>
        <taxon>Flavobacteriales</taxon>
        <taxon>Flavobacteriaceae</taxon>
        <taxon>Flavobacterium</taxon>
    </lineage>
</organism>
<dbReference type="Proteomes" id="UP001270053">
    <property type="component" value="Unassembled WGS sequence"/>
</dbReference>
<dbReference type="RefSeq" id="WP_229975769.1">
    <property type="nucleotide sequence ID" value="NZ_CP087133.1"/>
</dbReference>
<name>A0AAJ2S903_9FLAO</name>
<comment type="caution">
    <text evidence="2">The sequence shown here is derived from an EMBL/GenBank/DDBJ whole genome shotgun (WGS) entry which is preliminary data.</text>
</comment>
<gene>
    <name evidence="1" type="ORF">SGQ18_03110</name>
    <name evidence="2" type="ORF">SGQ44_03115</name>
</gene>
<dbReference type="EMBL" id="JAWXVG010000001">
    <property type="protein sequence ID" value="MDX6181128.1"/>
    <property type="molecule type" value="Genomic_DNA"/>
</dbReference>
<dbReference type="EMBL" id="JAWXVH010000001">
    <property type="protein sequence ID" value="MDX6184729.1"/>
    <property type="molecule type" value="Genomic_DNA"/>
</dbReference>
<protein>
    <submittedName>
        <fullName evidence="2">Uncharacterized protein</fullName>
    </submittedName>
</protein>
<sequence length="170" mass="19674">MKLKEIINARQIIDIDTAPNTDNVYTGVCLIANSEIVMLLNFDQENGEFDGFTIVQNRDFEKFRIWEDDEYSELKNDNSENVIATIDLNSFIDLETSLKNLKSKLVTIFTYNDEDTFFVGKVLEVNNDSVELHLITQDAKWSDVESFKLNDISYLGFETSYEKEIEKNVT</sequence>
<proteinExistence type="predicted"/>
<keyword evidence="4" id="KW-1185">Reference proteome</keyword>
<accession>A0AAJ2S903</accession>
<evidence type="ECO:0000313" key="4">
    <source>
        <dbReference type="Proteomes" id="UP001278738"/>
    </source>
</evidence>
<reference evidence="2 4" key="1">
    <citation type="submission" date="2023-11" db="EMBL/GenBank/DDBJ databases">
        <title>Unpublished Manusciprt.</title>
        <authorList>
            <person name="Saticioglu I.B."/>
            <person name="Ay H."/>
            <person name="Ajmi N."/>
            <person name="Altun S."/>
            <person name="Duman M."/>
        </authorList>
    </citation>
    <scope>NUCLEOTIDE SEQUENCE</scope>
    <source>
        <strain evidence="1 4">Fl-33</strain>
        <strain evidence="2">Fl-77</strain>
    </source>
</reference>
<dbReference type="AlphaFoldDB" id="A0AAJ2S903"/>